<proteinExistence type="predicted"/>
<dbReference type="Gene3D" id="2.60.40.10">
    <property type="entry name" value="Immunoglobulins"/>
    <property type="match status" value="1"/>
</dbReference>
<dbReference type="Pfam" id="PF14905">
    <property type="entry name" value="OMP_b-brl_3"/>
    <property type="match status" value="1"/>
</dbReference>
<dbReference type="SUPFAM" id="SSF56935">
    <property type="entry name" value="Porins"/>
    <property type="match status" value="1"/>
</dbReference>
<dbReference type="InterPro" id="IPR041700">
    <property type="entry name" value="OMP_b-brl_3"/>
</dbReference>
<feature type="domain" description="Outer membrane protein beta-barrel" evidence="1">
    <location>
        <begin position="475"/>
        <end position="781"/>
    </location>
</feature>
<keyword evidence="3" id="KW-1185">Reference proteome</keyword>
<evidence type="ECO:0000313" key="2">
    <source>
        <dbReference type="EMBL" id="OQP55014.1"/>
    </source>
</evidence>
<dbReference type="SUPFAM" id="SSF49478">
    <property type="entry name" value="Cna protein B-type domain"/>
    <property type="match status" value="1"/>
</dbReference>
<dbReference type="Proteomes" id="UP000192277">
    <property type="component" value="Unassembled WGS sequence"/>
</dbReference>
<evidence type="ECO:0000313" key="3">
    <source>
        <dbReference type="Proteomes" id="UP000192277"/>
    </source>
</evidence>
<reference evidence="2 3" key="1">
    <citation type="submission" date="2016-04" db="EMBL/GenBank/DDBJ databases">
        <authorList>
            <person name="Chen L."/>
            <person name="Zhuang W."/>
            <person name="Wang G."/>
        </authorList>
    </citation>
    <scope>NUCLEOTIDE SEQUENCE [LARGE SCALE GENOMIC DNA]</scope>
    <source>
        <strain evidence="3">GR20</strain>
    </source>
</reference>
<dbReference type="InterPro" id="IPR013783">
    <property type="entry name" value="Ig-like_fold"/>
</dbReference>
<dbReference type="EMBL" id="LWBO01000001">
    <property type="protein sequence ID" value="OQP55014.1"/>
    <property type="molecule type" value="Genomic_DNA"/>
</dbReference>
<gene>
    <name evidence="2" type="ORF">A4D02_01450</name>
</gene>
<protein>
    <recommendedName>
        <fullName evidence="1">Outer membrane protein beta-barrel domain-containing protein</fullName>
    </recommendedName>
</protein>
<dbReference type="Pfam" id="PF13620">
    <property type="entry name" value="CarboxypepD_reg"/>
    <property type="match status" value="1"/>
</dbReference>
<sequence length="955" mass="106756">MPGAGNIFVIAYKHENISGMKKLYLLIVCCILSSITWAQKNGLVKGNAVDTLLKQPVVSATVTLLLKKDSSLVAFTMTDSKGQFEMTGLPNGDYRLLITHVNYHNTSQPFTLDDTHKQVNLGNLIMNDVTRVLSEVVVTAEAPPVTLLDDTVQYNAGSFKTIPNATVEQLLKKMPGLKVEKDGTVKAQGQEVKKVLVDGKEFFGKDPKIATRNLPADAVDKVQVFDKMSDQAQLTGFDDGNSEKTINLKLKKDKKKGMFGKVTAGGGTNDRYEGKFNVNSFQGARQFSIIGMGNNTNAEGFSFMDMLSFNGGMNSSPGGGMGGIQIDIKDAGPTNSTDNGNGIRNIWGGGFNYNNLIGNKTQFTSNYFYNHYNPNTESHIQRKYFLPDSSYFYNQNSFVKNVNNSHQLNLSADIQLDSFTSIKISPSLGYQQTGTVTRSDYNLLSLDQTPGTSGSSYNVTNNHGYNFRNDLLVRRKFRRAGRTLSLSLQNNANASDGDGSLISNNTYRNTLGVVTRTDSIQQQNVNSSDLNSYTARLVYTEPIFKRSLLEFSVAKSNSKSTAQKTTYDYNAYSGKYDRLNDRYSNDYENSYGYNSAGIRWRVQLRKFNASAGVNWQQAELEGKTLVLGKDSTLNKTFYNLLPNARLQYNFTKFRSLMLNYNTSTNQPTVSQLQPVPDNSDPLNIKAGNADLKQELTHAIQLHYFSVNPFKNRNLFAFFNVRRTDNKIVNSDFIDSVGVKTTRPVNVNGAYDISGDVNVGLPVRLWKGTINFSTNGGYTKNKTFINGAQNLISSWNIGPDVRLGINATEKLELALTAGINYYKTQYSLQGSLNTEYLNQVYSTEVNWQLPHNFYFNTEFTYTINSQRASGFNTRVPLWNAFISEQFLRFNRGELRLSAFDLLKQNIGVSRSTSQNYIEDKRVRNLQRFFLLSFTYNLTKNRLSPSGGFRSIHMIGG</sequence>
<evidence type="ECO:0000259" key="1">
    <source>
        <dbReference type="Pfam" id="PF14905"/>
    </source>
</evidence>
<accession>A0ABX3P4V5</accession>
<organism evidence="2 3">
    <name type="scientific">Niastella koreensis</name>
    <dbReference type="NCBI Taxonomy" id="354356"/>
    <lineage>
        <taxon>Bacteria</taxon>
        <taxon>Pseudomonadati</taxon>
        <taxon>Bacteroidota</taxon>
        <taxon>Chitinophagia</taxon>
        <taxon>Chitinophagales</taxon>
        <taxon>Chitinophagaceae</taxon>
        <taxon>Niastella</taxon>
    </lineage>
</organism>
<name>A0ABX3P4V5_9BACT</name>
<comment type="caution">
    <text evidence="2">The sequence shown here is derived from an EMBL/GenBank/DDBJ whole genome shotgun (WGS) entry which is preliminary data.</text>
</comment>